<feature type="signal peptide" evidence="3">
    <location>
        <begin position="1"/>
        <end position="17"/>
    </location>
</feature>
<evidence type="ECO:0000313" key="4">
    <source>
        <dbReference type="EMBL" id="CAF4045175.1"/>
    </source>
</evidence>
<accession>A0A819R2Q9</accession>
<evidence type="ECO:0000256" key="3">
    <source>
        <dbReference type="RuleBase" id="RU362059"/>
    </source>
</evidence>
<dbReference type="InterPro" id="IPR002213">
    <property type="entry name" value="UDP_glucos_trans"/>
</dbReference>
<dbReference type="EMBL" id="CAJOBD010005873">
    <property type="protein sequence ID" value="CAF4045175.1"/>
    <property type="molecule type" value="Genomic_DNA"/>
</dbReference>
<reference evidence="4" key="1">
    <citation type="submission" date="2021-02" db="EMBL/GenBank/DDBJ databases">
        <authorList>
            <person name="Nowell W R."/>
        </authorList>
    </citation>
    <scope>NUCLEOTIDE SEQUENCE</scope>
</reference>
<dbReference type="PANTHER" id="PTHR48047:SF195">
    <property type="entry name" value="UDP-GLYCOSYLTRANSFERASE 82A1"/>
    <property type="match status" value="1"/>
</dbReference>
<dbReference type="InterPro" id="IPR035595">
    <property type="entry name" value="UDP_glycos_trans_CS"/>
</dbReference>
<proteinExistence type="inferred from homology"/>
<sequence length="508" mass="58323">MNLLFLLLLTIISQAFSLNALFLSFGAAGHSIPMFELAKAMKNHNVTFITEAFAQSYINAEMCSNRSSFRLIFTNDSTDAIMEENKIQQDIIEYFMNHSLFGSLFYMIPTVGRITNALMHKAVHALMSDQFDVIISSSLVLGAHALCQKANTSCVIQRAEIILNIFDVNLPISCSLLSSKQITEFKYRIYNVAFYSHLIISIFKKLIESFYIIFQSFPQIPGPFYDTFTLRNLLFTQSNCLNLIGIPPTLYPPSYSHHLTKYLGGFIDESSIHHVDNDLTRWIKSKPMNSILYVAFGSTDSASVILMFRGRNYNNYQIVFNEIQNVEHRRILMDNQRVKVEHQFVQQKWILQQNSVNLYLSHCGMGSTVEGIYFQKPMLCLPIHTDQFLNSMAIQNSGVGQSLFEPSYLLESFLKPHDYHDYTFLASSVTTKLSTMWRNMTYEQAARLMSLEMKHAGGVKRAIEEIELLVSLNGDLSRYAPFHSTLPFYQRYMLDLVCCKRGRKKKMD</sequence>
<dbReference type="AlphaFoldDB" id="A0A819R2Q9"/>
<dbReference type="EC" id="2.4.1.17" evidence="3"/>
<dbReference type="Proteomes" id="UP000663836">
    <property type="component" value="Unassembled WGS sequence"/>
</dbReference>
<comment type="catalytic activity">
    <reaction evidence="3">
        <text>glucuronate acceptor + UDP-alpha-D-glucuronate = acceptor beta-D-glucuronoside + UDP + H(+)</text>
        <dbReference type="Rhea" id="RHEA:21032"/>
        <dbReference type="ChEBI" id="CHEBI:15378"/>
        <dbReference type="ChEBI" id="CHEBI:58052"/>
        <dbReference type="ChEBI" id="CHEBI:58223"/>
        <dbReference type="ChEBI" id="CHEBI:132367"/>
        <dbReference type="ChEBI" id="CHEBI:132368"/>
        <dbReference type="EC" id="2.4.1.17"/>
    </reaction>
</comment>
<dbReference type="GO" id="GO:0015020">
    <property type="term" value="F:glucuronosyltransferase activity"/>
    <property type="evidence" value="ECO:0007669"/>
    <property type="project" value="UniProtKB-EC"/>
</dbReference>
<feature type="chain" id="PRO_5033107475" description="UDP-glucuronosyltransferase" evidence="3">
    <location>
        <begin position="18"/>
        <end position="508"/>
    </location>
</feature>
<dbReference type="PROSITE" id="PS00375">
    <property type="entry name" value="UDPGT"/>
    <property type="match status" value="1"/>
</dbReference>
<comment type="similarity">
    <text evidence="1 3">Belongs to the UDP-glycosyltransferase family.</text>
</comment>
<dbReference type="Gene3D" id="3.40.50.2000">
    <property type="entry name" value="Glycogen Phosphorylase B"/>
    <property type="match status" value="2"/>
</dbReference>
<dbReference type="GO" id="GO:0035251">
    <property type="term" value="F:UDP-glucosyltransferase activity"/>
    <property type="evidence" value="ECO:0007669"/>
    <property type="project" value="TreeGrafter"/>
</dbReference>
<comment type="subcellular location">
    <subcellularLocation>
        <location evidence="3">Membrane</location>
        <topology evidence="3">Single-pass membrane protein</topology>
    </subcellularLocation>
</comment>
<organism evidence="4 5">
    <name type="scientific">Rotaria sordida</name>
    <dbReference type="NCBI Taxonomy" id="392033"/>
    <lineage>
        <taxon>Eukaryota</taxon>
        <taxon>Metazoa</taxon>
        <taxon>Spiralia</taxon>
        <taxon>Gnathifera</taxon>
        <taxon>Rotifera</taxon>
        <taxon>Eurotatoria</taxon>
        <taxon>Bdelloidea</taxon>
        <taxon>Philodinida</taxon>
        <taxon>Philodinidae</taxon>
        <taxon>Rotaria</taxon>
    </lineage>
</organism>
<protein>
    <recommendedName>
        <fullName evidence="3">UDP-glucuronosyltransferase</fullName>
        <ecNumber evidence="3">2.4.1.17</ecNumber>
    </recommendedName>
</protein>
<gene>
    <name evidence="4" type="ORF">JBS370_LOCUS28726</name>
</gene>
<keyword evidence="3" id="KW-0328">Glycosyltransferase</keyword>
<dbReference type="GO" id="GO:0016020">
    <property type="term" value="C:membrane"/>
    <property type="evidence" value="ECO:0007669"/>
    <property type="project" value="UniProtKB-SubCell"/>
</dbReference>
<keyword evidence="2 3" id="KW-0808">Transferase</keyword>
<keyword evidence="3" id="KW-0732">Signal</keyword>
<comment type="caution">
    <text evidence="4">The sequence shown here is derived from an EMBL/GenBank/DDBJ whole genome shotgun (WGS) entry which is preliminary data.</text>
</comment>
<evidence type="ECO:0000313" key="5">
    <source>
        <dbReference type="Proteomes" id="UP000663836"/>
    </source>
</evidence>
<name>A0A819R2Q9_9BILA</name>
<dbReference type="CDD" id="cd03784">
    <property type="entry name" value="GT1_Gtf-like"/>
    <property type="match status" value="1"/>
</dbReference>
<dbReference type="SUPFAM" id="SSF53756">
    <property type="entry name" value="UDP-Glycosyltransferase/glycogen phosphorylase"/>
    <property type="match status" value="1"/>
</dbReference>
<dbReference type="PANTHER" id="PTHR48047">
    <property type="entry name" value="GLYCOSYLTRANSFERASE"/>
    <property type="match status" value="1"/>
</dbReference>
<evidence type="ECO:0000256" key="2">
    <source>
        <dbReference type="ARBA" id="ARBA00022679"/>
    </source>
</evidence>
<evidence type="ECO:0000256" key="1">
    <source>
        <dbReference type="ARBA" id="ARBA00009995"/>
    </source>
</evidence>